<dbReference type="Pfam" id="PF03171">
    <property type="entry name" value="2OG-FeII_Oxy"/>
    <property type="match status" value="1"/>
</dbReference>
<comment type="caution">
    <text evidence="8">The sequence shown here is derived from an EMBL/GenBank/DDBJ whole genome shotgun (WGS) entry which is preliminary data.</text>
</comment>
<dbReference type="Proteomes" id="UP001634007">
    <property type="component" value="Unassembled WGS sequence"/>
</dbReference>
<dbReference type="GO" id="GO:0046872">
    <property type="term" value="F:metal ion binding"/>
    <property type="evidence" value="ECO:0007669"/>
    <property type="project" value="UniProtKB-KW"/>
</dbReference>
<dbReference type="EMBL" id="JBJKBG010000008">
    <property type="protein sequence ID" value="KAL3724724.1"/>
    <property type="molecule type" value="Genomic_DNA"/>
</dbReference>
<dbReference type="InterPro" id="IPR027443">
    <property type="entry name" value="IPNS-like_sf"/>
</dbReference>
<comment type="cofactor">
    <cofactor evidence="1">
        <name>Fe cation</name>
        <dbReference type="ChEBI" id="CHEBI:24875"/>
    </cofactor>
</comment>
<protein>
    <recommendedName>
        <fullName evidence="7">Fe2OG dioxygenase domain-containing protein</fullName>
    </recommendedName>
</protein>
<dbReference type="GO" id="GO:0051213">
    <property type="term" value="F:dioxygenase activity"/>
    <property type="evidence" value="ECO:0007669"/>
    <property type="project" value="UniProtKB-ARBA"/>
</dbReference>
<name>A0ABD3JCJ1_EUCGL</name>
<organism evidence="8 9">
    <name type="scientific">Eucalyptus globulus</name>
    <name type="common">Tasmanian blue gum</name>
    <dbReference type="NCBI Taxonomy" id="34317"/>
    <lineage>
        <taxon>Eukaryota</taxon>
        <taxon>Viridiplantae</taxon>
        <taxon>Streptophyta</taxon>
        <taxon>Embryophyta</taxon>
        <taxon>Tracheophyta</taxon>
        <taxon>Spermatophyta</taxon>
        <taxon>Magnoliopsida</taxon>
        <taxon>eudicotyledons</taxon>
        <taxon>Gunneridae</taxon>
        <taxon>Pentapetalae</taxon>
        <taxon>rosids</taxon>
        <taxon>malvids</taxon>
        <taxon>Myrtales</taxon>
        <taxon>Myrtaceae</taxon>
        <taxon>Myrtoideae</taxon>
        <taxon>Eucalypteae</taxon>
        <taxon>Eucalyptus</taxon>
    </lineage>
</organism>
<comment type="similarity">
    <text evidence="2 6">Belongs to the iron/ascorbate-dependent oxidoreductase family.</text>
</comment>
<keyword evidence="4 6" id="KW-0560">Oxidoreductase</keyword>
<keyword evidence="5 6" id="KW-0408">Iron</keyword>
<keyword evidence="3 6" id="KW-0479">Metal-binding</keyword>
<evidence type="ECO:0000256" key="3">
    <source>
        <dbReference type="ARBA" id="ARBA00022723"/>
    </source>
</evidence>
<dbReference type="InterPro" id="IPR044861">
    <property type="entry name" value="IPNS-like_FE2OG_OXY"/>
</dbReference>
<evidence type="ECO:0000313" key="8">
    <source>
        <dbReference type="EMBL" id="KAL3724724.1"/>
    </source>
</evidence>
<dbReference type="AlphaFoldDB" id="A0ABD3JCJ1"/>
<dbReference type="Gene3D" id="2.60.120.330">
    <property type="entry name" value="B-lactam Antibiotic, Isopenicillin N Synthase, Chain"/>
    <property type="match status" value="1"/>
</dbReference>
<dbReference type="PANTHER" id="PTHR10209:SF859">
    <property type="entry name" value="OS03G0690500 PROTEIN"/>
    <property type="match status" value="1"/>
</dbReference>
<dbReference type="InterPro" id="IPR005123">
    <property type="entry name" value="Oxoglu/Fe-dep_dioxygenase_dom"/>
</dbReference>
<dbReference type="InterPro" id="IPR026992">
    <property type="entry name" value="DIOX_N"/>
</dbReference>
<dbReference type="PANTHER" id="PTHR10209">
    <property type="entry name" value="OXIDOREDUCTASE, 2OG-FE II OXYGENASE FAMILY PROTEIN"/>
    <property type="match status" value="1"/>
</dbReference>
<dbReference type="PROSITE" id="PS51471">
    <property type="entry name" value="FE2OG_OXY"/>
    <property type="match status" value="1"/>
</dbReference>
<evidence type="ECO:0000313" key="9">
    <source>
        <dbReference type="Proteomes" id="UP001634007"/>
    </source>
</evidence>
<evidence type="ECO:0000256" key="1">
    <source>
        <dbReference type="ARBA" id="ARBA00001962"/>
    </source>
</evidence>
<reference evidence="8 9" key="1">
    <citation type="submission" date="2024-11" db="EMBL/GenBank/DDBJ databases">
        <title>Chromosome-level genome assembly of Eucalyptus globulus Labill. provides insights into its genome evolution.</title>
        <authorList>
            <person name="Li X."/>
        </authorList>
    </citation>
    <scope>NUCLEOTIDE SEQUENCE [LARGE SCALE GENOMIC DNA]</scope>
    <source>
        <strain evidence="8">CL2024</strain>
        <tissue evidence="8">Fresh tender leaves</tissue>
    </source>
</reference>
<evidence type="ECO:0000256" key="2">
    <source>
        <dbReference type="ARBA" id="ARBA00008056"/>
    </source>
</evidence>
<sequence>MVVDSALEIERRLPSKLEQDYDRVSELKAFDEPKTGVKGLVDAGIRKVPRIFIHEPESFDRKYGRGSSDLVVPVVDLEGMADDPVRRKLIVDQVRSASEEWGFFQVINHGVPEEITQKMIAGAIRFFDQDPEIKKALYTRDATKKVVHNSNFDLYQSKAADWRDNMYCLLAPSPPPYEEIPAACRDIMLDYQKQVTKVGFLLFELLSEALGLKPSHLKDINCAEGLAMLLNYYPVCPEPELTIGTSKHQDDYFLTVLLQDQIVDVPPIPGALVVNIGDLLQLISNDQFKSVEHRALASQPSSRVYGPIKELLSESNPPKFRETTVRDYTYYFNMKGLDSTSAPPHFRI</sequence>
<evidence type="ECO:0000256" key="4">
    <source>
        <dbReference type="ARBA" id="ARBA00023002"/>
    </source>
</evidence>
<proteinExistence type="inferred from homology"/>
<feature type="domain" description="Fe2OG dioxygenase" evidence="7">
    <location>
        <begin position="224"/>
        <end position="313"/>
    </location>
</feature>
<accession>A0ABD3JCJ1</accession>
<evidence type="ECO:0000256" key="6">
    <source>
        <dbReference type="RuleBase" id="RU003682"/>
    </source>
</evidence>
<gene>
    <name evidence="8" type="ORF">ACJRO7_029828</name>
</gene>
<evidence type="ECO:0000259" key="7">
    <source>
        <dbReference type="PROSITE" id="PS51471"/>
    </source>
</evidence>
<evidence type="ECO:0000256" key="5">
    <source>
        <dbReference type="ARBA" id="ARBA00023004"/>
    </source>
</evidence>
<dbReference type="SUPFAM" id="SSF51197">
    <property type="entry name" value="Clavaminate synthase-like"/>
    <property type="match status" value="1"/>
</dbReference>
<keyword evidence="9" id="KW-1185">Reference proteome</keyword>
<dbReference type="Pfam" id="PF14226">
    <property type="entry name" value="DIOX_N"/>
    <property type="match status" value="1"/>
</dbReference>
<dbReference type="FunFam" id="2.60.120.330:FF:000005">
    <property type="entry name" value="1-aminocyclopropane-1-carboxylate oxidase homolog 1"/>
    <property type="match status" value="1"/>
</dbReference>